<dbReference type="PANTHER" id="PTHR44591">
    <property type="entry name" value="STRESS RESPONSE REGULATOR PROTEIN 1"/>
    <property type="match status" value="1"/>
</dbReference>
<dbReference type="OrthoDB" id="487748at2"/>
<dbReference type="SMART" id="SM00448">
    <property type="entry name" value="REC"/>
    <property type="match status" value="1"/>
</dbReference>
<evidence type="ECO:0000313" key="5">
    <source>
        <dbReference type="Proteomes" id="UP000185557"/>
    </source>
</evidence>
<dbReference type="AlphaFoldDB" id="A0A1U7J843"/>
<reference evidence="4 5" key="1">
    <citation type="submission" date="2016-11" db="EMBL/GenBank/DDBJ databases">
        <title>Draft Genome Sequences of Nine Cyanobacterial Strains from Diverse Habitats.</title>
        <authorList>
            <person name="Zhu T."/>
            <person name="Hou S."/>
            <person name="Lu X."/>
            <person name="Hess W.R."/>
        </authorList>
    </citation>
    <scope>NUCLEOTIDE SEQUENCE [LARGE SCALE GENOMIC DNA]</scope>
    <source>
        <strain evidence="4 5">NIES-30</strain>
    </source>
</reference>
<dbReference type="EMBL" id="MRCG01000003">
    <property type="protein sequence ID" value="OKH49431.1"/>
    <property type="molecule type" value="Genomic_DNA"/>
</dbReference>
<gene>
    <name evidence="4" type="ORF">NIES30_06165</name>
</gene>
<dbReference type="Proteomes" id="UP000185557">
    <property type="component" value="Unassembled WGS sequence"/>
</dbReference>
<dbReference type="SUPFAM" id="SSF52172">
    <property type="entry name" value="CheY-like"/>
    <property type="match status" value="1"/>
</dbReference>
<dbReference type="PANTHER" id="PTHR44591:SF22">
    <property type="entry name" value="CHEY SUBFAMILY"/>
    <property type="match status" value="1"/>
</dbReference>
<evidence type="ECO:0000256" key="2">
    <source>
        <dbReference type="PROSITE-ProRule" id="PRU00169"/>
    </source>
</evidence>
<evidence type="ECO:0000259" key="3">
    <source>
        <dbReference type="PROSITE" id="PS50110"/>
    </source>
</evidence>
<dbReference type="GO" id="GO:0000160">
    <property type="term" value="P:phosphorelay signal transduction system"/>
    <property type="evidence" value="ECO:0007669"/>
    <property type="project" value="InterPro"/>
</dbReference>
<dbReference type="InterPro" id="IPR001789">
    <property type="entry name" value="Sig_transdc_resp-reg_receiver"/>
</dbReference>
<dbReference type="InterPro" id="IPR050595">
    <property type="entry name" value="Bact_response_regulator"/>
</dbReference>
<organism evidence="4 5">
    <name type="scientific">Phormidium tenue NIES-30</name>
    <dbReference type="NCBI Taxonomy" id="549789"/>
    <lineage>
        <taxon>Bacteria</taxon>
        <taxon>Bacillati</taxon>
        <taxon>Cyanobacteriota</taxon>
        <taxon>Cyanophyceae</taxon>
        <taxon>Oscillatoriophycideae</taxon>
        <taxon>Oscillatoriales</taxon>
        <taxon>Oscillatoriaceae</taxon>
        <taxon>Phormidium</taxon>
    </lineage>
</organism>
<evidence type="ECO:0000256" key="1">
    <source>
        <dbReference type="ARBA" id="ARBA00022553"/>
    </source>
</evidence>
<feature type="modified residue" description="4-aspartylphosphate" evidence="2">
    <location>
        <position position="55"/>
    </location>
</feature>
<dbReference type="InterPro" id="IPR011006">
    <property type="entry name" value="CheY-like_superfamily"/>
</dbReference>
<evidence type="ECO:0000313" key="4">
    <source>
        <dbReference type="EMBL" id="OKH49431.1"/>
    </source>
</evidence>
<dbReference type="STRING" id="549789.NIES30_06165"/>
<keyword evidence="1 2" id="KW-0597">Phosphoprotein</keyword>
<accession>A0A1U7J843</accession>
<protein>
    <submittedName>
        <fullName evidence="4">Two-component system response regulator</fullName>
    </submittedName>
</protein>
<comment type="caution">
    <text evidence="4">The sequence shown here is derived from an EMBL/GenBank/DDBJ whole genome shotgun (WGS) entry which is preliminary data.</text>
</comment>
<keyword evidence="5" id="KW-1185">Reference proteome</keyword>
<dbReference type="Pfam" id="PF00072">
    <property type="entry name" value="Response_reg"/>
    <property type="match status" value="1"/>
</dbReference>
<dbReference type="PROSITE" id="PS50110">
    <property type="entry name" value="RESPONSE_REGULATORY"/>
    <property type="match status" value="1"/>
</dbReference>
<dbReference type="RefSeq" id="WP_073607538.1">
    <property type="nucleotide sequence ID" value="NZ_MRCG01000003.1"/>
</dbReference>
<feature type="domain" description="Response regulatory" evidence="3">
    <location>
        <begin position="5"/>
        <end position="122"/>
    </location>
</feature>
<sequence>MVAKRILIIDDEADVREIAKASLEITKNWEVKTAASGEEGAALAATYHPDAILLDVIMPKVDGLATLLKLSENAETRQIPVILLTATLRLATQQSFVAAGARAVLIKPFDPGLLGGQIESVLGWQ</sequence>
<proteinExistence type="predicted"/>
<name>A0A1U7J843_9CYAN</name>
<dbReference type="Gene3D" id="3.40.50.2300">
    <property type="match status" value="1"/>
</dbReference>